<protein>
    <recommendedName>
        <fullName evidence="4">Glycerophosphoryl diester phosphodiesterase family protein</fullName>
    </recommendedName>
</protein>
<evidence type="ECO:0000256" key="1">
    <source>
        <dbReference type="SAM" id="Phobius"/>
    </source>
</evidence>
<sequence>MKELIQFKRQRELGDVLSDTFKFLRLEYKPLFKALLQNAAVPFVILIVFSAYYTSVATDFTNILEGSFNASGVFISLIGLVIALFFYYGVLYGTILNYIKLYIENEGIVDQTLLKQQVRADLGRLTGLSFLSGLMLLIGFMMCILPGVYISVPLSLSFAVIVFKNKSVIDAIAYSFSLVKGEWWMTFATILVVGLLLYVANVVFSLPLIIYSLVKAFSSTEQLSPANLSGVFDWVYISLNVATTAIQYILAGIFAIAIALIYFNLNEKINQTGTFETIDSIGSDI</sequence>
<feature type="transmembrane region" description="Helical" evidence="1">
    <location>
        <begin position="156"/>
        <end position="176"/>
    </location>
</feature>
<organism evidence="2 3">
    <name type="scientific">Leeuwenhoekiella aequorea</name>
    <dbReference type="NCBI Taxonomy" id="283736"/>
    <lineage>
        <taxon>Bacteria</taxon>
        <taxon>Pseudomonadati</taxon>
        <taxon>Bacteroidota</taxon>
        <taxon>Flavobacteriia</taxon>
        <taxon>Flavobacteriales</taxon>
        <taxon>Flavobacteriaceae</taxon>
        <taxon>Leeuwenhoekiella</taxon>
    </lineage>
</organism>
<keyword evidence="1" id="KW-0812">Transmembrane</keyword>
<dbReference type="Proteomes" id="UP000289238">
    <property type="component" value="Unassembled WGS sequence"/>
</dbReference>
<proteinExistence type="predicted"/>
<dbReference type="OrthoDB" id="1049480at2"/>
<feature type="transmembrane region" description="Helical" evidence="1">
    <location>
        <begin position="73"/>
        <end position="95"/>
    </location>
</feature>
<feature type="transmembrane region" description="Helical" evidence="1">
    <location>
        <begin position="31"/>
        <end position="53"/>
    </location>
</feature>
<evidence type="ECO:0000313" key="2">
    <source>
        <dbReference type="EMBL" id="RXG23304.1"/>
    </source>
</evidence>
<keyword evidence="1" id="KW-0472">Membrane</keyword>
<keyword evidence="1" id="KW-1133">Transmembrane helix</keyword>
<comment type="caution">
    <text evidence="2">The sequence shown here is derived from an EMBL/GenBank/DDBJ whole genome shotgun (WGS) entry which is preliminary data.</text>
</comment>
<dbReference type="AlphaFoldDB" id="A0A4Q0P9B5"/>
<feature type="transmembrane region" description="Helical" evidence="1">
    <location>
        <begin position="234"/>
        <end position="263"/>
    </location>
</feature>
<accession>A0A4Q0P9B5</accession>
<feature type="transmembrane region" description="Helical" evidence="1">
    <location>
        <begin position="125"/>
        <end position="150"/>
    </location>
</feature>
<evidence type="ECO:0008006" key="4">
    <source>
        <dbReference type="Google" id="ProtNLM"/>
    </source>
</evidence>
<reference evidence="2 3" key="1">
    <citation type="submission" date="2018-07" db="EMBL/GenBank/DDBJ databases">
        <title>Leeuwenhoekiella genomics.</title>
        <authorList>
            <person name="Tahon G."/>
            <person name="Willems A."/>
        </authorList>
    </citation>
    <scope>NUCLEOTIDE SEQUENCE [LARGE SCALE GENOMIC DNA]</scope>
    <source>
        <strain evidence="2 3">LMG 22550</strain>
    </source>
</reference>
<name>A0A4Q0P9B5_9FLAO</name>
<feature type="transmembrane region" description="Helical" evidence="1">
    <location>
        <begin position="188"/>
        <end position="214"/>
    </location>
</feature>
<dbReference type="RefSeq" id="WP_128756844.1">
    <property type="nucleotide sequence ID" value="NZ_QOVM01000002.1"/>
</dbReference>
<evidence type="ECO:0000313" key="3">
    <source>
        <dbReference type="Proteomes" id="UP000289238"/>
    </source>
</evidence>
<keyword evidence="3" id="KW-1185">Reference proteome</keyword>
<gene>
    <name evidence="2" type="ORF">DSM00_917</name>
</gene>
<dbReference type="EMBL" id="QOVM01000002">
    <property type="protein sequence ID" value="RXG23304.1"/>
    <property type="molecule type" value="Genomic_DNA"/>
</dbReference>